<feature type="coiled-coil region" evidence="1">
    <location>
        <begin position="64"/>
        <end position="126"/>
    </location>
</feature>
<keyword evidence="1" id="KW-0175">Coiled coil</keyword>
<evidence type="ECO:0000256" key="2">
    <source>
        <dbReference type="SAM" id="MobiDB-lite"/>
    </source>
</evidence>
<dbReference type="AlphaFoldDB" id="K2S0Z3"/>
<dbReference type="InParanoid" id="K2S0Z3"/>
<evidence type="ECO:0000313" key="3">
    <source>
        <dbReference type="EMBL" id="EKG18597.1"/>
    </source>
</evidence>
<proteinExistence type="predicted"/>
<reference evidence="3 4" key="1">
    <citation type="journal article" date="2012" name="BMC Genomics">
        <title>Tools to kill: Genome of one of the most destructive plant pathogenic fungi Macrophomina phaseolina.</title>
        <authorList>
            <person name="Islam M.S."/>
            <person name="Haque M.S."/>
            <person name="Islam M.M."/>
            <person name="Emdad E.M."/>
            <person name="Halim A."/>
            <person name="Hossen Q.M.M."/>
            <person name="Hossain M.Z."/>
            <person name="Ahmed B."/>
            <person name="Rahim S."/>
            <person name="Rahman M.S."/>
            <person name="Alam M.M."/>
            <person name="Hou S."/>
            <person name="Wan X."/>
            <person name="Saito J.A."/>
            <person name="Alam M."/>
        </authorList>
    </citation>
    <scope>NUCLEOTIDE SEQUENCE [LARGE SCALE GENOMIC DNA]</scope>
    <source>
        <strain evidence="3 4">MS6</strain>
    </source>
</reference>
<feature type="region of interest" description="Disordered" evidence="2">
    <location>
        <begin position="1"/>
        <end position="27"/>
    </location>
</feature>
<gene>
    <name evidence="3" type="ORF">MPH_04132</name>
</gene>
<accession>K2S0Z3</accession>
<name>K2S0Z3_MACPH</name>
<dbReference type="EMBL" id="AHHD01000185">
    <property type="protein sequence ID" value="EKG18597.1"/>
    <property type="molecule type" value="Genomic_DNA"/>
</dbReference>
<dbReference type="eggNOG" id="ENOG502SECT">
    <property type="taxonomic scope" value="Eukaryota"/>
</dbReference>
<evidence type="ECO:0000313" key="4">
    <source>
        <dbReference type="Proteomes" id="UP000007129"/>
    </source>
</evidence>
<dbReference type="OrthoDB" id="3957529at2759"/>
<protein>
    <submittedName>
        <fullName evidence="3">CASP domain-containing protein</fullName>
    </submittedName>
</protein>
<organism evidence="3 4">
    <name type="scientific">Macrophomina phaseolina (strain MS6)</name>
    <name type="common">Charcoal rot fungus</name>
    <dbReference type="NCBI Taxonomy" id="1126212"/>
    <lineage>
        <taxon>Eukaryota</taxon>
        <taxon>Fungi</taxon>
        <taxon>Dikarya</taxon>
        <taxon>Ascomycota</taxon>
        <taxon>Pezizomycotina</taxon>
        <taxon>Dothideomycetes</taxon>
        <taxon>Dothideomycetes incertae sedis</taxon>
        <taxon>Botryosphaeriales</taxon>
        <taxon>Botryosphaeriaceae</taxon>
        <taxon>Macrophomina</taxon>
    </lineage>
</organism>
<sequence length="133" mass="14940">MFADEDGGGGYATVSASRRAARLQERPDYRALHTGKPIAQRRARATTVSDLPSDSTLDDVIGLLNIIVTQNNRLAERNEELTEQVARNEDEIRRLRSALEMSKETQAKMEERMGKIEKQLAALVELTRRNLSS</sequence>
<dbReference type="Proteomes" id="UP000007129">
    <property type="component" value="Unassembled WGS sequence"/>
</dbReference>
<dbReference type="VEuPathDB" id="FungiDB:MPH_04132"/>
<evidence type="ECO:0000256" key="1">
    <source>
        <dbReference type="SAM" id="Coils"/>
    </source>
</evidence>
<comment type="caution">
    <text evidence="3">The sequence shown here is derived from an EMBL/GenBank/DDBJ whole genome shotgun (WGS) entry which is preliminary data.</text>
</comment>
<dbReference type="HOGENOM" id="CLU_1907090_0_0_1"/>